<sequence length="346" mass="39558">MVFDGKDVIQTVKLKDAAKFMLVNRARQRAFLSQFFLIKTFCFYQSHKLDHVYNRVSTCKVDNWLVVLLIRHGKFKPKTIILNQISLFQHGKNITLPEVLNPMECFSYRLDSTVSVATLKLVSSLITESGLDMRNYQGPELLLDYLQIVDGGNCLAMLDKILALNAKVIVVNAPMENYNKLPNVASFSSVNVLRVERLKLNYYCVWNAKRRPGLFDFPVNKWLQLLCYVLRSCPNLKKLDVHIFVPEKAGNYCPQLPCLLQAVKGIRDVVLPLLLLLKDDCFFQFTLSAGKILWSKKGACLANEELLAIGVSTLPEDDKRISRVLKIGDRANLSLKMNCYLFDRMR</sequence>
<proteinExistence type="predicted"/>
<dbReference type="WBParaSite" id="jg21643">
    <property type="protein sequence ID" value="jg21643"/>
    <property type="gene ID" value="jg21643"/>
</dbReference>
<protein>
    <submittedName>
        <fullName evidence="2">FBD domain-containing protein</fullName>
    </submittedName>
</protein>
<evidence type="ECO:0000313" key="2">
    <source>
        <dbReference type="WBParaSite" id="jg21643"/>
    </source>
</evidence>
<reference evidence="2" key="1">
    <citation type="submission" date="2022-11" db="UniProtKB">
        <authorList>
            <consortium name="WormBaseParasite"/>
        </authorList>
    </citation>
    <scope>IDENTIFICATION</scope>
</reference>
<evidence type="ECO:0000313" key="1">
    <source>
        <dbReference type="Proteomes" id="UP000887574"/>
    </source>
</evidence>
<dbReference type="Proteomes" id="UP000887574">
    <property type="component" value="Unplaced"/>
</dbReference>
<dbReference type="AlphaFoldDB" id="A0A915DP42"/>
<organism evidence="1 2">
    <name type="scientific">Ditylenchus dipsaci</name>
    <dbReference type="NCBI Taxonomy" id="166011"/>
    <lineage>
        <taxon>Eukaryota</taxon>
        <taxon>Metazoa</taxon>
        <taxon>Ecdysozoa</taxon>
        <taxon>Nematoda</taxon>
        <taxon>Chromadorea</taxon>
        <taxon>Rhabditida</taxon>
        <taxon>Tylenchina</taxon>
        <taxon>Tylenchomorpha</taxon>
        <taxon>Sphaerularioidea</taxon>
        <taxon>Anguinidae</taxon>
        <taxon>Anguininae</taxon>
        <taxon>Ditylenchus</taxon>
    </lineage>
</organism>
<name>A0A915DP42_9BILA</name>
<keyword evidence="1" id="KW-1185">Reference proteome</keyword>
<accession>A0A915DP42</accession>